<proteinExistence type="predicted"/>
<dbReference type="RefSeq" id="WP_303730501.1">
    <property type="nucleotide sequence ID" value="NZ_DULP01000148.1"/>
</dbReference>
<dbReference type="Gene3D" id="3.40.50.720">
    <property type="entry name" value="NAD(P)-binding Rossmann-like Domain"/>
    <property type="match status" value="1"/>
</dbReference>
<dbReference type="GO" id="GO:0000166">
    <property type="term" value="F:nucleotide binding"/>
    <property type="evidence" value="ECO:0007669"/>
    <property type="project" value="InterPro"/>
</dbReference>
<keyword evidence="1" id="KW-0560">Oxidoreductase</keyword>
<dbReference type="InterPro" id="IPR000683">
    <property type="entry name" value="Gfo/Idh/MocA-like_OxRdtase_N"/>
</dbReference>
<dbReference type="PANTHER" id="PTHR43818:SF11">
    <property type="entry name" value="BCDNA.GH03377"/>
    <property type="match status" value="1"/>
</dbReference>
<evidence type="ECO:0000313" key="3">
    <source>
        <dbReference type="EMBL" id="HHW34468.1"/>
    </source>
</evidence>
<dbReference type="EMBL" id="DULP01000148">
    <property type="protein sequence ID" value="HHW34468.1"/>
    <property type="molecule type" value="Genomic_DNA"/>
</dbReference>
<name>A0A832PN43_9RHOB</name>
<organism evidence="3 4">
    <name type="scientific">Paracoccus solventivorans</name>
    <dbReference type="NCBI Taxonomy" id="53463"/>
    <lineage>
        <taxon>Bacteria</taxon>
        <taxon>Pseudomonadati</taxon>
        <taxon>Pseudomonadota</taxon>
        <taxon>Alphaproteobacteria</taxon>
        <taxon>Rhodobacterales</taxon>
        <taxon>Paracoccaceae</taxon>
        <taxon>Paracoccus</taxon>
    </lineage>
</organism>
<dbReference type="Pfam" id="PF01408">
    <property type="entry name" value="GFO_IDH_MocA"/>
    <property type="match status" value="1"/>
</dbReference>
<feature type="domain" description="Gfo/Idh/MocA-like oxidoreductase N-terminal" evidence="2">
    <location>
        <begin position="9"/>
        <end position="117"/>
    </location>
</feature>
<comment type="caution">
    <text evidence="3">The sequence shown here is derived from an EMBL/GenBank/DDBJ whole genome shotgun (WGS) entry which is preliminary data.</text>
</comment>
<evidence type="ECO:0000259" key="2">
    <source>
        <dbReference type="Pfam" id="PF01408"/>
    </source>
</evidence>
<dbReference type="GO" id="GO:0016491">
    <property type="term" value="F:oxidoreductase activity"/>
    <property type="evidence" value="ECO:0007669"/>
    <property type="project" value="UniProtKB-KW"/>
</dbReference>
<dbReference type="AlphaFoldDB" id="A0A832PN43"/>
<evidence type="ECO:0000256" key="1">
    <source>
        <dbReference type="ARBA" id="ARBA00023002"/>
    </source>
</evidence>
<dbReference type="PANTHER" id="PTHR43818">
    <property type="entry name" value="BCDNA.GH03377"/>
    <property type="match status" value="1"/>
</dbReference>
<reference evidence="3 4" key="1">
    <citation type="journal article" date="2020" name="Biotechnol. Biofuels">
        <title>New insights from the biogas microbiome by comprehensive genome-resolved metagenomics of nearly 1600 species originating from multiple anaerobic digesters.</title>
        <authorList>
            <person name="Campanaro S."/>
            <person name="Treu L."/>
            <person name="Rodriguez-R L.M."/>
            <person name="Kovalovszki A."/>
            <person name="Ziels R.M."/>
            <person name="Maus I."/>
            <person name="Zhu X."/>
            <person name="Kougias P.G."/>
            <person name="Basile A."/>
            <person name="Luo G."/>
            <person name="Schluter A."/>
            <person name="Konstantinidis K.T."/>
            <person name="Angelidaki I."/>
        </authorList>
    </citation>
    <scope>NUCLEOTIDE SEQUENCE [LARGE SCALE GENOMIC DNA]</scope>
    <source>
        <strain evidence="3">AS04akNAM_125</strain>
    </source>
</reference>
<protein>
    <submittedName>
        <fullName evidence="3">Gfo/Idh/MocA family oxidoreductase</fullName>
    </submittedName>
</protein>
<accession>A0A832PN43</accession>
<dbReference type="SUPFAM" id="SSF51735">
    <property type="entry name" value="NAD(P)-binding Rossmann-fold domains"/>
    <property type="match status" value="1"/>
</dbReference>
<sequence>MQDSPEKKVRIAIVGLGKIGLSHFSMINVRPDTQAPARYSAGLLVDVFAKYLPDTRIYTRYEDLLEKGNLDAVVIATPSRLHVPMVRAALERGLHAFCKKPFCLDWCDAEKLAGLAES</sequence>
<dbReference type="Proteomes" id="UP000580830">
    <property type="component" value="Unassembled WGS sequence"/>
</dbReference>
<dbReference type="InterPro" id="IPR036291">
    <property type="entry name" value="NAD(P)-bd_dom_sf"/>
</dbReference>
<evidence type="ECO:0000313" key="4">
    <source>
        <dbReference type="Proteomes" id="UP000580830"/>
    </source>
</evidence>
<gene>
    <name evidence="3" type="ORF">GXX24_10080</name>
</gene>
<dbReference type="InterPro" id="IPR050463">
    <property type="entry name" value="Gfo/Idh/MocA_oxidrdct_glycsds"/>
</dbReference>